<feature type="chain" id="PRO_5047400082" description="DUF4426 domain-containing protein" evidence="1">
    <location>
        <begin position="24"/>
        <end position="168"/>
    </location>
</feature>
<organism evidence="2 3">
    <name type="scientific">Deinococcus roseus</name>
    <dbReference type="NCBI Taxonomy" id="392414"/>
    <lineage>
        <taxon>Bacteria</taxon>
        <taxon>Thermotogati</taxon>
        <taxon>Deinococcota</taxon>
        <taxon>Deinococci</taxon>
        <taxon>Deinococcales</taxon>
        <taxon>Deinococcaceae</taxon>
        <taxon>Deinococcus</taxon>
    </lineage>
</organism>
<accession>A0ABQ2CTN8</accession>
<name>A0ABQ2CTN8_9DEIO</name>
<dbReference type="Proteomes" id="UP000632222">
    <property type="component" value="Unassembled WGS sequence"/>
</dbReference>
<keyword evidence="1" id="KW-0732">Signal</keyword>
<keyword evidence="3" id="KW-1185">Reference proteome</keyword>
<dbReference type="EMBL" id="BMOD01000001">
    <property type="protein sequence ID" value="GGJ19911.1"/>
    <property type="molecule type" value="Genomic_DNA"/>
</dbReference>
<evidence type="ECO:0000313" key="3">
    <source>
        <dbReference type="Proteomes" id="UP000632222"/>
    </source>
</evidence>
<reference evidence="3" key="1">
    <citation type="journal article" date="2019" name="Int. J. Syst. Evol. Microbiol.">
        <title>The Global Catalogue of Microorganisms (GCM) 10K type strain sequencing project: providing services to taxonomists for standard genome sequencing and annotation.</title>
        <authorList>
            <consortium name="The Broad Institute Genomics Platform"/>
            <consortium name="The Broad Institute Genome Sequencing Center for Infectious Disease"/>
            <person name="Wu L."/>
            <person name="Ma J."/>
        </authorList>
    </citation>
    <scope>NUCLEOTIDE SEQUENCE [LARGE SCALE GENOMIC DNA]</scope>
    <source>
        <strain evidence="3">JCM 14370</strain>
    </source>
</reference>
<protein>
    <recommendedName>
        <fullName evidence="4">DUF4426 domain-containing protein</fullName>
    </recommendedName>
</protein>
<dbReference type="RefSeq" id="WP_188998644.1">
    <property type="nucleotide sequence ID" value="NZ_BMOD01000001.1"/>
</dbReference>
<gene>
    <name evidence="2" type="ORF">GCM10008938_02620</name>
</gene>
<dbReference type="PROSITE" id="PS51257">
    <property type="entry name" value="PROKAR_LIPOPROTEIN"/>
    <property type="match status" value="1"/>
</dbReference>
<evidence type="ECO:0008006" key="4">
    <source>
        <dbReference type="Google" id="ProtNLM"/>
    </source>
</evidence>
<evidence type="ECO:0000313" key="2">
    <source>
        <dbReference type="EMBL" id="GGJ19911.1"/>
    </source>
</evidence>
<feature type="signal peptide" evidence="1">
    <location>
        <begin position="1"/>
        <end position="23"/>
    </location>
</feature>
<proteinExistence type="predicted"/>
<sequence length="168" mass="18382">MKKGFPGAILTGLLVLLASCAPAVTSTQAPAILRQAQSIRVPHGLYSFSVTHSVRELTGDPDTFAQLHPEAEMTAMAGDQIALGNFTSRFKLSDGSKEDVLNIHLVKVEGNRKILSRTDERIVFADELTLTFETQNRGIGYSGDYILEVSFDSGFKRKLRLSILEALN</sequence>
<comment type="caution">
    <text evidence="2">The sequence shown here is derived from an EMBL/GenBank/DDBJ whole genome shotgun (WGS) entry which is preliminary data.</text>
</comment>
<evidence type="ECO:0000256" key="1">
    <source>
        <dbReference type="SAM" id="SignalP"/>
    </source>
</evidence>